<keyword evidence="1" id="KW-0614">Plasmid</keyword>
<evidence type="ECO:0000313" key="2">
    <source>
        <dbReference type="Proteomes" id="UP001348817"/>
    </source>
</evidence>
<name>A0AAU9CMJ5_9BACT</name>
<dbReference type="Proteomes" id="UP001348817">
    <property type="component" value="Plasmid pFA13"/>
</dbReference>
<dbReference type="EMBL" id="AP025327">
    <property type="protein sequence ID" value="BDD13139.1"/>
    <property type="molecule type" value="Genomic_DNA"/>
</dbReference>
<gene>
    <name evidence="1" type="ORF">FUAX_55710</name>
</gene>
<sequence length="60" mass="6277">MFLVTRVFKNWKTSLLGLVILTGALGAVYTGKASLTEAGLFIAGGIGLFFTRDGKGVKNG</sequence>
<dbReference type="KEGG" id="fax:FUAX_55710"/>
<reference evidence="1 2" key="1">
    <citation type="submission" date="2021-12" db="EMBL/GenBank/DDBJ databases">
        <title>Genome sequencing of bacteria with rrn-lacking chromosome and rrn-plasmid.</title>
        <authorList>
            <person name="Anda M."/>
            <person name="Iwasaki W."/>
        </authorList>
    </citation>
    <scope>NUCLEOTIDE SEQUENCE [LARGE SCALE GENOMIC DNA]</scope>
    <source>
        <strain evidence="1 2">DSM 100852</strain>
        <plasmid evidence="1 2">pFA13</plasmid>
    </source>
</reference>
<organism evidence="1 2">
    <name type="scientific">Fulvitalea axinellae</name>
    <dbReference type="NCBI Taxonomy" id="1182444"/>
    <lineage>
        <taxon>Bacteria</taxon>
        <taxon>Pseudomonadati</taxon>
        <taxon>Bacteroidota</taxon>
        <taxon>Cytophagia</taxon>
        <taxon>Cytophagales</taxon>
        <taxon>Persicobacteraceae</taxon>
        <taxon>Fulvitalea</taxon>
    </lineage>
</organism>
<protein>
    <submittedName>
        <fullName evidence="1">Uncharacterized protein</fullName>
    </submittedName>
</protein>
<accession>A0AAU9CMJ5</accession>
<dbReference type="AlphaFoldDB" id="A0AAU9CMJ5"/>
<geneLocation type="plasmid" evidence="1 2">
    <name>pFA13</name>
</geneLocation>
<evidence type="ECO:0000313" key="1">
    <source>
        <dbReference type="EMBL" id="BDD13139.1"/>
    </source>
</evidence>
<dbReference type="RefSeq" id="WP_338396351.1">
    <property type="nucleotide sequence ID" value="NZ_AP025327.1"/>
</dbReference>
<proteinExistence type="predicted"/>
<keyword evidence="2" id="KW-1185">Reference proteome</keyword>